<feature type="chain" id="PRO_5047295460" evidence="3">
    <location>
        <begin position="27"/>
        <end position="252"/>
    </location>
</feature>
<feature type="region of interest" description="Disordered" evidence="1">
    <location>
        <begin position="20"/>
        <end position="81"/>
    </location>
</feature>
<keyword evidence="3" id="KW-0732">Signal</keyword>
<name>A0ABT6P6X5_9BACT</name>
<proteinExistence type="predicted"/>
<feature type="transmembrane region" description="Helical" evidence="2">
    <location>
        <begin position="169"/>
        <end position="193"/>
    </location>
</feature>
<feature type="compositionally biased region" description="Pro residues" evidence="1">
    <location>
        <begin position="54"/>
        <end position="81"/>
    </location>
</feature>
<keyword evidence="2" id="KW-1133">Transmembrane helix</keyword>
<dbReference type="RefSeq" id="WP_136972580.1">
    <property type="nucleotide sequence ID" value="NZ_JARZHI010000079.1"/>
</dbReference>
<protein>
    <submittedName>
        <fullName evidence="4">Uncharacterized protein</fullName>
    </submittedName>
</protein>
<dbReference type="EMBL" id="JARZHI010000079">
    <property type="protein sequence ID" value="MDI1436362.1"/>
    <property type="molecule type" value="Genomic_DNA"/>
</dbReference>
<feature type="transmembrane region" description="Helical" evidence="2">
    <location>
        <begin position="135"/>
        <end position="157"/>
    </location>
</feature>
<comment type="caution">
    <text evidence="4">The sequence shown here is derived from an EMBL/GenBank/DDBJ whole genome shotgun (WGS) entry which is preliminary data.</text>
</comment>
<evidence type="ECO:0000256" key="2">
    <source>
        <dbReference type="SAM" id="Phobius"/>
    </source>
</evidence>
<reference evidence="4 5" key="1">
    <citation type="submission" date="2023-04" db="EMBL/GenBank/DDBJ databases">
        <title>The genome sequence of Polyangium sorediatum DSM14670.</title>
        <authorList>
            <person name="Zhang X."/>
        </authorList>
    </citation>
    <scope>NUCLEOTIDE SEQUENCE [LARGE SCALE GENOMIC DNA]</scope>
    <source>
        <strain evidence="4 5">DSM 14670</strain>
    </source>
</reference>
<dbReference type="Proteomes" id="UP001160301">
    <property type="component" value="Unassembled WGS sequence"/>
</dbReference>
<keyword evidence="5" id="KW-1185">Reference proteome</keyword>
<evidence type="ECO:0000313" key="4">
    <source>
        <dbReference type="EMBL" id="MDI1436362.1"/>
    </source>
</evidence>
<keyword evidence="2" id="KW-0472">Membrane</keyword>
<feature type="transmembrane region" description="Helical" evidence="2">
    <location>
        <begin position="205"/>
        <end position="226"/>
    </location>
</feature>
<sequence length="252" mass="25426">MRRTGHRLLSTTLAGALLVLTTPAAARPDEPAPPAPSSTPAREDTTISIEDKPSAPPRPALRPTPPTPAPAPAPKELPPARTPTVPYSLGLLGFSAALVVTGGVLMGVADTHVERCGVAGCYGVLDPKLEFVGQLVLAGGIGMSLAAGTAAAVGLASDRKPVPRRSDHFTELGIFATALGAGLAGVSLAAAMAHNENVDGLAAPFIPRALAFALASTAAGLGFWIYGGRDASSPTAASLRVGPTSAQFTVRY</sequence>
<feature type="compositionally biased region" description="Basic and acidic residues" evidence="1">
    <location>
        <begin position="41"/>
        <end position="53"/>
    </location>
</feature>
<evidence type="ECO:0000313" key="5">
    <source>
        <dbReference type="Proteomes" id="UP001160301"/>
    </source>
</evidence>
<feature type="signal peptide" evidence="3">
    <location>
        <begin position="1"/>
        <end position="26"/>
    </location>
</feature>
<organism evidence="4 5">
    <name type="scientific">Polyangium sorediatum</name>
    <dbReference type="NCBI Taxonomy" id="889274"/>
    <lineage>
        <taxon>Bacteria</taxon>
        <taxon>Pseudomonadati</taxon>
        <taxon>Myxococcota</taxon>
        <taxon>Polyangia</taxon>
        <taxon>Polyangiales</taxon>
        <taxon>Polyangiaceae</taxon>
        <taxon>Polyangium</taxon>
    </lineage>
</organism>
<evidence type="ECO:0000256" key="3">
    <source>
        <dbReference type="SAM" id="SignalP"/>
    </source>
</evidence>
<evidence type="ECO:0000256" key="1">
    <source>
        <dbReference type="SAM" id="MobiDB-lite"/>
    </source>
</evidence>
<accession>A0ABT6P6X5</accession>
<keyword evidence="2" id="KW-0812">Transmembrane</keyword>
<gene>
    <name evidence="4" type="ORF">QHF89_43055</name>
</gene>